<evidence type="ECO:0000313" key="3">
    <source>
        <dbReference type="Proteomes" id="UP000005233"/>
    </source>
</evidence>
<gene>
    <name evidence="2" type="ordered locus">Mtc_2270</name>
</gene>
<dbReference type="GeneID" id="11972435"/>
<name>H8IAZ5_METCZ</name>
<evidence type="ECO:0000313" key="2">
    <source>
        <dbReference type="EMBL" id="AFD01005.1"/>
    </source>
</evidence>
<sequence length="259" mass="28557">MIGHLKNAIKIFTIILAIYVASIPLAHAVSQPLVVVEVFSEDRVHLDIDDTTHVTRTLVIKNEIDKPIVPGVITLVLQKQSPEKIGPVAIPFTSVVKPLKVMNVSAKMGDSAEIRDVKVMETENSTIIQYGAWVPIEPKQTLTVILEYDSPDIVEKGLLFSTLQYPFTSSSIPVEKAVVETSIKNGRVTYSSEKPVTYGSTCVWEKSSLGMDSWGVALEYSMLPLPLLPISGGTLLWGLILLICLIWVVWTYTRPRKGA</sequence>
<reference evidence="2 3" key="1">
    <citation type="journal article" date="2012" name="J. Bacteriol.">
        <title>Complete genome sequence of a thermophilic methanogen, Methanocella conradii HZ254, isolated from Chinese rice field soil.</title>
        <authorList>
            <person name="Lu Z."/>
            <person name="Lu Y."/>
        </authorList>
    </citation>
    <scope>NUCLEOTIDE SEQUENCE [LARGE SCALE GENOMIC DNA]</scope>
    <source>
        <strain evidence="3">DSM 24694 / JCM 17849 / CGMCC 1.5162 / HZ254</strain>
    </source>
</reference>
<evidence type="ECO:0000256" key="1">
    <source>
        <dbReference type="SAM" id="Phobius"/>
    </source>
</evidence>
<feature type="transmembrane region" description="Helical" evidence="1">
    <location>
        <begin position="235"/>
        <end position="253"/>
    </location>
</feature>
<accession>H8IAZ5</accession>
<dbReference type="AlphaFoldDB" id="H8IAZ5"/>
<dbReference type="eggNOG" id="arCOG07532">
    <property type="taxonomic scope" value="Archaea"/>
</dbReference>
<keyword evidence="1" id="KW-0472">Membrane</keyword>
<dbReference type="EMBL" id="CP003243">
    <property type="protein sequence ID" value="AFD01005.1"/>
    <property type="molecule type" value="Genomic_DNA"/>
</dbReference>
<proteinExistence type="predicted"/>
<keyword evidence="1" id="KW-0812">Transmembrane</keyword>
<dbReference type="OrthoDB" id="65761at2157"/>
<dbReference type="KEGG" id="mez:Mtc_2270"/>
<protein>
    <submittedName>
        <fullName evidence="2">Uncharacterized protein</fullName>
    </submittedName>
</protein>
<dbReference type="Proteomes" id="UP000005233">
    <property type="component" value="Chromosome"/>
</dbReference>
<dbReference type="HOGENOM" id="CLU_1187728_0_0_2"/>
<keyword evidence="3" id="KW-1185">Reference proteome</keyword>
<dbReference type="RefSeq" id="WP_014406836.1">
    <property type="nucleotide sequence ID" value="NC_017034.1"/>
</dbReference>
<organism evidence="2 3">
    <name type="scientific">Methanocella conradii (strain DSM 24694 / JCM 17849 / CGMCC 1.5162 / HZ254)</name>
    <dbReference type="NCBI Taxonomy" id="1041930"/>
    <lineage>
        <taxon>Archaea</taxon>
        <taxon>Methanobacteriati</taxon>
        <taxon>Methanobacteriota</taxon>
        <taxon>Stenosarchaea group</taxon>
        <taxon>Methanomicrobia</taxon>
        <taxon>Methanocellales</taxon>
        <taxon>Methanocellaceae</taxon>
        <taxon>Methanocella</taxon>
    </lineage>
</organism>
<keyword evidence="1" id="KW-1133">Transmembrane helix</keyword>
<dbReference type="STRING" id="1041930.Mtc_2270"/>